<dbReference type="PANTHER" id="PTHR36688:SF2">
    <property type="entry name" value="ENDONUCLEASE_EXONUCLEASE_PHOSPHATASE DOMAIN-CONTAINING PROTEIN"/>
    <property type="match status" value="1"/>
</dbReference>
<dbReference type="InterPro" id="IPR052560">
    <property type="entry name" value="RdDP_mobile_element"/>
</dbReference>
<dbReference type="Gene3D" id="3.60.10.10">
    <property type="entry name" value="Endonuclease/exonuclease/phosphatase"/>
    <property type="match status" value="1"/>
</dbReference>
<feature type="domain" description="RNase H type-1" evidence="1">
    <location>
        <begin position="825"/>
        <end position="953"/>
    </location>
</feature>
<dbReference type="Pfam" id="PF00075">
    <property type="entry name" value="RNase_H"/>
    <property type="match status" value="1"/>
</dbReference>
<dbReference type="Gene3D" id="3.30.420.10">
    <property type="entry name" value="Ribonuclease H-like superfamily/Ribonuclease H"/>
    <property type="match status" value="1"/>
</dbReference>
<keyword evidence="2" id="KW-0548">Nucleotidyltransferase</keyword>
<dbReference type="PROSITE" id="PS50879">
    <property type="entry name" value="RNASE_H_1"/>
    <property type="match status" value="1"/>
</dbReference>
<dbReference type="InterPro" id="IPR012337">
    <property type="entry name" value="RNaseH-like_sf"/>
</dbReference>
<keyword evidence="2" id="KW-0808">Transferase</keyword>
<dbReference type="CDD" id="cd01650">
    <property type="entry name" value="RT_nLTR_like"/>
    <property type="match status" value="1"/>
</dbReference>
<proteinExistence type="predicted"/>
<organism evidence="2 3">
    <name type="scientific">Trichonephila clavipes</name>
    <name type="common">Golden silk orbweaver</name>
    <name type="synonym">Nephila clavipes</name>
    <dbReference type="NCBI Taxonomy" id="2585209"/>
    <lineage>
        <taxon>Eukaryota</taxon>
        <taxon>Metazoa</taxon>
        <taxon>Ecdysozoa</taxon>
        <taxon>Arthropoda</taxon>
        <taxon>Chelicerata</taxon>
        <taxon>Arachnida</taxon>
        <taxon>Araneae</taxon>
        <taxon>Araneomorphae</taxon>
        <taxon>Entelegynae</taxon>
        <taxon>Araneoidea</taxon>
        <taxon>Nephilidae</taxon>
        <taxon>Trichonephila</taxon>
    </lineage>
</organism>
<protein>
    <submittedName>
        <fullName evidence="2">Probable RNA-directed DNA polymerase from transposon X-element</fullName>
    </submittedName>
</protein>
<reference evidence="2" key="1">
    <citation type="submission" date="2020-08" db="EMBL/GenBank/DDBJ databases">
        <title>Multicomponent nature underlies the extraordinary mechanical properties of spider dragline silk.</title>
        <authorList>
            <person name="Kono N."/>
            <person name="Nakamura H."/>
            <person name="Mori M."/>
            <person name="Yoshida Y."/>
            <person name="Ohtoshi R."/>
            <person name="Malay A.D."/>
            <person name="Moran D.A.P."/>
            <person name="Tomita M."/>
            <person name="Numata K."/>
            <person name="Arakawa K."/>
        </authorList>
    </citation>
    <scope>NUCLEOTIDE SEQUENCE</scope>
</reference>
<dbReference type="SUPFAM" id="SSF56219">
    <property type="entry name" value="DNase I-like"/>
    <property type="match status" value="1"/>
</dbReference>
<dbReference type="SUPFAM" id="SSF53098">
    <property type="entry name" value="Ribonuclease H-like"/>
    <property type="match status" value="1"/>
</dbReference>
<gene>
    <name evidence="2" type="primary">X-element ORF2</name>
    <name evidence="2" type="ORF">TNCV_2620671</name>
</gene>
<dbReference type="CDD" id="cd09276">
    <property type="entry name" value="Rnase_HI_RT_non_LTR"/>
    <property type="match status" value="1"/>
</dbReference>
<dbReference type="Pfam" id="PF14529">
    <property type="entry name" value="Exo_endo_phos_2"/>
    <property type="match status" value="1"/>
</dbReference>
<dbReference type="InterPro" id="IPR036397">
    <property type="entry name" value="RNaseH_sf"/>
</dbReference>
<name>A0A8X6WBY6_TRICX</name>
<dbReference type="InterPro" id="IPR005135">
    <property type="entry name" value="Endo/exonuclease/phosphatase"/>
</dbReference>
<dbReference type="AlphaFoldDB" id="A0A8X6WBY6"/>
<evidence type="ECO:0000313" key="2">
    <source>
        <dbReference type="EMBL" id="GFY31930.1"/>
    </source>
</evidence>
<sequence length="1093" mass="125237">MPSFISWNCRGLRTRLDDLKSIISTYQPACVALQETFLKSTMTMQVRGYNCVRRDVDGDTSPAGGVCLFTSNLFPSNVVTLHTSLQAVAVRIHIHSLVTVCCVYLPPNDVVPQVDLNQLVSQLPAPFILLGDFNGHSPLWGHDDTNSRGRQVEQLISDHCLCLLNNDEKTYFYAPTRTFHSLDLAICTPSLLPLLNFEVDQDLHNSDHFPLLVSHVTGTGVRNCPPTYRFHRADWETFTRLAVITGIMVQDGTLNDAVFNVTEAIRNAADAAIPKTSNSPRKLCKPWWNASCQQAKKEQRRAWGIFRRYPTTDNLIAFKRAKALARRIRRQCQRESWIQYVSSITSSTTSQQLWRKVKAANGLYRDFNIPILETSTALYSSPLDVANLIGQTFASVSSSDSYSPAFQATKNRLERTPINFRCRQPLPYNCDFDMFELKRALSSAHNTSPGPDGISYVLLRHLSEDSLVSLLYLFNRIWREQVYPTQWQEAIVIPILKPGKDPKNPLSYRPIALTSCLCKTLERMVNARLVYQLEKNKCIPLFQSGFRKGRSTLDNIIQLESKIRNAFVRRNHLVSIFFDIEKAYDRTWRYGILRTLFNFGFRGNLPTFIKNFLNLRTFRASLYVDDLQISCEGSDMRMIERQLQTAVNNIVKWCDTDGHSISASKSCCVHFCRKRAIVLSRIDYGCVAYGSACNSTLQKLDPVHHMALRICSGSLDLRRKKLSLAFYFKILSVPSHPLQNVYMSTSMKRLYDARPSNIRPFMDRMKLHISELDLPNVRIQQRNLFLFQPWNTPRFLYINPFAPYSKSTVAPVVFQRVFAYHRSQYSRYSAIYTDGSKRADYVGCGVVIEDIMHGYRLDTSCSIFTAEAVAIYRALQLIDSTMPRKYCIYTDSMSVLEALENYHDRCHPVVCTILDITSRLYSKGFDIVFCWLPSHVGITGNEQADSAAKSATTHLPLAVPLSDMKRVILHHIFKIWQESWSQQLDNKLHSVKPVIGEWPVMPMRRTDVKLTRLRIGHTRFTHRHLLIGERAPECPSCHVSYTVHHILIDCPVFNNYRITFFNSSHLTLPDLVGEIPHQNLFAFIRRLGFLYLI</sequence>
<dbReference type="InterPro" id="IPR002156">
    <property type="entry name" value="RNaseH_domain"/>
</dbReference>
<keyword evidence="2" id="KW-0695">RNA-directed DNA polymerase</keyword>
<evidence type="ECO:0000259" key="1">
    <source>
        <dbReference type="PROSITE" id="PS50879"/>
    </source>
</evidence>
<dbReference type="Pfam" id="PF00078">
    <property type="entry name" value="RVT_1"/>
    <property type="match status" value="1"/>
</dbReference>
<dbReference type="Proteomes" id="UP000887159">
    <property type="component" value="Unassembled WGS sequence"/>
</dbReference>
<dbReference type="InterPro" id="IPR036691">
    <property type="entry name" value="Endo/exonu/phosph_ase_sf"/>
</dbReference>
<dbReference type="GO" id="GO:0003676">
    <property type="term" value="F:nucleic acid binding"/>
    <property type="evidence" value="ECO:0007669"/>
    <property type="project" value="InterPro"/>
</dbReference>
<keyword evidence="3" id="KW-1185">Reference proteome</keyword>
<dbReference type="EMBL" id="BMAU01021401">
    <property type="protein sequence ID" value="GFY31930.1"/>
    <property type="molecule type" value="Genomic_DNA"/>
</dbReference>
<dbReference type="PANTHER" id="PTHR36688">
    <property type="entry name" value="ENDO/EXONUCLEASE/PHOSPHATASE DOMAIN-CONTAINING PROTEIN"/>
    <property type="match status" value="1"/>
</dbReference>
<dbReference type="InterPro" id="IPR000477">
    <property type="entry name" value="RT_dom"/>
</dbReference>
<comment type="caution">
    <text evidence="2">The sequence shown here is derived from an EMBL/GenBank/DDBJ whole genome shotgun (WGS) entry which is preliminary data.</text>
</comment>
<dbReference type="GO" id="GO:0003964">
    <property type="term" value="F:RNA-directed DNA polymerase activity"/>
    <property type="evidence" value="ECO:0007669"/>
    <property type="project" value="UniProtKB-KW"/>
</dbReference>
<dbReference type="GO" id="GO:0004523">
    <property type="term" value="F:RNA-DNA hybrid ribonuclease activity"/>
    <property type="evidence" value="ECO:0007669"/>
    <property type="project" value="InterPro"/>
</dbReference>
<accession>A0A8X6WBY6</accession>
<evidence type="ECO:0000313" key="3">
    <source>
        <dbReference type="Proteomes" id="UP000887159"/>
    </source>
</evidence>